<accession>A0A5J6TDM1</accession>
<sequence length="53" mass="5732">MTAAPYRIGQPYDKQGWAIFHQTGGGLFREVIARFKTGGEAITAFAKGAQDDS</sequence>
<dbReference type="RefSeq" id="YP_010754934.1">
    <property type="nucleotide sequence ID" value="NC_073465.1"/>
</dbReference>
<dbReference type="EMBL" id="MN234170">
    <property type="protein sequence ID" value="QFG08910.1"/>
    <property type="molecule type" value="Genomic_DNA"/>
</dbReference>
<keyword evidence="2" id="KW-1185">Reference proteome</keyword>
<dbReference type="GeneID" id="80019535"/>
<evidence type="ECO:0000313" key="2">
    <source>
        <dbReference type="Proteomes" id="UP000326279"/>
    </source>
</evidence>
<proteinExistence type="predicted"/>
<dbReference type="KEGG" id="vg:80019535"/>
<reference evidence="1 2" key="1">
    <citation type="submission" date="2019-07" db="EMBL/GenBank/DDBJ databases">
        <authorList>
            <person name="Garlena R.A."/>
            <person name="Russell D.A."/>
            <person name="Pope W.H."/>
            <person name="Jacobs-Sera D."/>
            <person name="Hatfull G.F."/>
        </authorList>
    </citation>
    <scope>NUCLEOTIDE SEQUENCE [LARGE SCALE GENOMIC DNA]</scope>
</reference>
<organism evidence="1 2">
    <name type="scientific">Mycobacterium phage MalagasyRose</name>
    <dbReference type="NCBI Taxonomy" id="2599870"/>
    <lineage>
        <taxon>Viruses</taxon>
        <taxon>Duplodnaviria</taxon>
        <taxon>Heunggongvirae</taxon>
        <taxon>Uroviricota</taxon>
        <taxon>Caudoviricetes</taxon>
        <taxon>Malagasyrosevirus</taxon>
        <taxon>Malagasyrosevirus malagasyrose</taxon>
    </lineage>
</organism>
<evidence type="ECO:0000313" key="1">
    <source>
        <dbReference type="EMBL" id="QFG08910.1"/>
    </source>
</evidence>
<dbReference type="Proteomes" id="UP000326279">
    <property type="component" value="Segment"/>
</dbReference>
<gene>
    <name evidence="1" type="primary">62</name>
    <name evidence="1" type="ORF">PBI_MALAGASYROSE_62</name>
</gene>
<name>A0A5J6TDM1_9CAUD</name>
<protein>
    <submittedName>
        <fullName evidence="1">Uncharacterized protein</fullName>
    </submittedName>
</protein>